<feature type="region of interest" description="Disordered" evidence="1">
    <location>
        <begin position="632"/>
        <end position="687"/>
    </location>
</feature>
<protein>
    <recommendedName>
        <fullName evidence="4">Phage tail lysozyme domain-containing protein</fullName>
    </recommendedName>
</protein>
<dbReference type="Proteomes" id="UP001595704">
    <property type="component" value="Unassembled WGS sequence"/>
</dbReference>
<sequence length="687" mass="74076">MAVYSFDGAFRNLNDAIGGIGEGWEKRKKLEQAATFGKQAATGDYNALAQGLFASGDIGNGLKALEVGHTRALQADAMRQAGQPLDLNSIGSGSGATLGSIGAAAQPQAGGQTLANLGNPNQIETRFMSGIREAGLTNPYGLATVAAYGKRESGWSPQNANRSWSDPSQSGQAGTSGGLFAWRNERLRNLYGFAQQRGENVGSITPETQAAFLASEDPTLIPRLNNANSVAEANQIMANAWRFAGYQGNSPEYNARLQTAMAYLPRYQGDGNTIQRATGQPQPTMVAQAQTGATTPDMARAGIARVDMLLNDQGRELTPQQRQSLEDRRQKYVQIAEADVPVQGAQPAQGFTPPGQQQRQWGIPPERARAAIVELTRRMGHPGNTEGQRAMYKAQIDQLTPYADPMRSLDRRSKELSIQEAERKAARGDTTGDITEYEYAQRQGYTGTFPEFVASKRSTTIQNNIDTKGAGKFAEKANEYQAKRYGEIVSASDEARQLRGDIDIMAGLIASAGSGKGAETRLLLAQHAKAMGLDGVADSLTNGKMGDMEAAMSLVDKLTPRMRVPGSGATSDMEMRTFRNSIPSLSKTPEGNRIIADTFKSLYDYQVGAGDIAGQVLRGEIDQKTADRMLKELPSPFDNFKSYQREAERTKPAKSGATPRAGTAQEYQAIPSGTLYQHPDGSIRRKP</sequence>
<keyword evidence="3" id="KW-1185">Reference proteome</keyword>
<organism evidence="2 3">
    <name type="scientific">Camelimonas fluminis</name>
    <dbReference type="NCBI Taxonomy" id="1576911"/>
    <lineage>
        <taxon>Bacteria</taxon>
        <taxon>Pseudomonadati</taxon>
        <taxon>Pseudomonadota</taxon>
        <taxon>Alphaproteobacteria</taxon>
        <taxon>Hyphomicrobiales</taxon>
        <taxon>Chelatococcaceae</taxon>
        <taxon>Camelimonas</taxon>
    </lineage>
</organism>
<evidence type="ECO:0000313" key="3">
    <source>
        <dbReference type="Proteomes" id="UP001595704"/>
    </source>
</evidence>
<comment type="caution">
    <text evidence="2">The sequence shown here is derived from an EMBL/GenBank/DDBJ whole genome shotgun (WGS) entry which is preliminary data.</text>
</comment>
<evidence type="ECO:0008006" key="4">
    <source>
        <dbReference type="Google" id="ProtNLM"/>
    </source>
</evidence>
<reference evidence="3" key="1">
    <citation type="journal article" date="2019" name="Int. J. Syst. Evol. Microbiol.">
        <title>The Global Catalogue of Microorganisms (GCM) 10K type strain sequencing project: providing services to taxonomists for standard genome sequencing and annotation.</title>
        <authorList>
            <consortium name="The Broad Institute Genomics Platform"/>
            <consortium name="The Broad Institute Genome Sequencing Center for Infectious Disease"/>
            <person name="Wu L."/>
            <person name="Ma J."/>
        </authorList>
    </citation>
    <scope>NUCLEOTIDE SEQUENCE [LARGE SCALE GENOMIC DNA]</scope>
    <source>
        <strain evidence="3">KCTC 42282</strain>
    </source>
</reference>
<accession>A0ABV7UNA7</accession>
<dbReference type="RefSeq" id="WP_191320940.1">
    <property type="nucleotide sequence ID" value="NZ_BNCG01000031.1"/>
</dbReference>
<evidence type="ECO:0000313" key="2">
    <source>
        <dbReference type="EMBL" id="MFC3640234.1"/>
    </source>
</evidence>
<gene>
    <name evidence="2" type="ORF">ACFONL_23155</name>
</gene>
<dbReference type="EMBL" id="JBHRYC010000136">
    <property type="protein sequence ID" value="MFC3640234.1"/>
    <property type="molecule type" value="Genomic_DNA"/>
</dbReference>
<feature type="compositionally biased region" description="Polar residues" evidence="1">
    <location>
        <begin position="155"/>
        <end position="173"/>
    </location>
</feature>
<evidence type="ECO:0000256" key="1">
    <source>
        <dbReference type="SAM" id="MobiDB-lite"/>
    </source>
</evidence>
<proteinExistence type="predicted"/>
<feature type="region of interest" description="Disordered" evidence="1">
    <location>
        <begin position="154"/>
        <end position="175"/>
    </location>
</feature>
<name>A0ABV7UNA7_9HYPH</name>